<sequence>MIVPLVTGTAVAFWLLAPIIVLAAIGMVMARKPVHSALGLATVMVGLAVQYAAQQAPFLFAVQIIVYTGAALMLFLFVLMLVGVDSTDSLVETLRGQRLAAGLAAFGLGALLVGVMGNAIVEGQVVGYTPEVEGNNVQQIAYAVFGRWIFIFETTAALLITAALAAMVLAHRERIGGRLTQRRRALLRMRKYAEDGTHPGSGATPGVYARHNAVDTPALLPDGSAAESSVSTSLAARGDVVDAHRLAAATKWALDEIDGEEPVGDERQVLGTGPTARGEVDTAPRAEVGAGDERSEATAEEDAK</sequence>
<keyword evidence="1" id="KW-0472">Membrane</keyword>
<evidence type="ECO:0000256" key="2">
    <source>
        <dbReference type="SAM" id="MobiDB-lite"/>
    </source>
</evidence>
<dbReference type="Proteomes" id="UP000316196">
    <property type="component" value="Unassembled WGS sequence"/>
</dbReference>
<dbReference type="InterPro" id="IPR001457">
    <property type="entry name" value="NADH_UbQ/plastoQ_OxRdtase_su6"/>
</dbReference>
<keyword evidence="1" id="KW-1133">Transmembrane helix</keyword>
<comment type="caution">
    <text evidence="3">The sequence shown here is derived from an EMBL/GenBank/DDBJ whole genome shotgun (WGS) entry which is preliminary data.</text>
</comment>
<dbReference type="EC" id="7.1.1.-" evidence="1"/>
<comment type="subcellular location">
    <subcellularLocation>
        <location evidence="1">Cell membrane</location>
        <topology evidence="1">Multi-pass membrane protein</topology>
    </subcellularLocation>
</comment>
<evidence type="ECO:0000313" key="3">
    <source>
        <dbReference type="EMBL" id="TQL58242.1"/>
    </source>
</evidence>
<protein>
    <recommendedName>
        <fullName evidence="1">NADH-quinone oxidoreductase subunit J</fullName>
        <ecNumber evidence="1">7.1.1.-</ecNumber>
    </recommendedName>
</protein>
<dbReference type="Gene3D" id="1.20.120.1200">
    <property type="entry name" value="NADH-ubiquinone/plastoquinone oxidoreductase chain 6, subunit NuoJ"/>
    <property type="match status" value="1"/>
</dbReference>
<organism evidence="3 4">
    <name type="scientific">Propioniferax innocua</name>
    <dbReference type="NCBI Taxonomy" id="1753"/>
    <lineage>
        <taxon>Bacteria</taxon>
        <taxon>Bacillati</taxon>
        <taxon>Actinomycetota</taxon>
        <taxon>Actinomycetes</taxon>
        <taxon>Propionibacteriales</taxon>
        <taxon>Propionibacteriaceae</taxon>
        <taxon>Propioniferax</taxon>
    </lineage>
</organism>
<feature type="transmembrane region" description="Helical" evidence="1">
    <location>
        <begin position="59"/>
        <end position="79"/>
    </location>
</feature>
<dbReference type="PANTHER" id="PTHR33269">
    <property type="entry name" value="NADH-UBIQUINONE OXIDOREDUCTASE CHAIN 6"/>
    <property type="match status" value="1"/>
</dbReference>
<dbReference type="EMBL" id="VFOR01000002">
    <property type="protein sequence ID" value="TQL58242.1"/>
    <property type="molecule type" value="Genomic_DNA"/>
</dbReference>
<dbReference type="Pfam" id="PF00499">
    <property type="entry name" value="Oxidored_q3"/>
    <property type="match status" value="1"/>
</dbReference>
<comment type="function">
    <text evidence="1">NDH-1 shuttles electrons from NADH, via FMN and iron-sulfur (Fe-S) centers, to quinones in the respiratory chain. Couples the redox reaction to proton translocation (for every two electrons transferred, four hydrogen ions are translocated across the cytoplasmic membrane), and thus conserves the redox energy in a proton gradient.</text>
</comment>
<dbReference type="GO" id="GO:0005886">
    <property type="term" value="C:plasma membrane"/>
    <property type="evidence" value="ECO:0007669"/>
    <property type="project" value="UniProtKB-SubCell"/>
</dbReference>
<dbReference type="InterPro" id="IPR042106">
    <property type="entry name" value="Nuo/plastoQ_OxRdtase_6_NuoJ"/>
</dbReference>
<accession>A0A542ZD30</accession>
<comment type="similarity">
    <text evidence="1">Belongs to the complex I subunit 6 family.</text>
</comment>
<feature type="region of interest" description="Disordered" evidence="2">
    <location>
        <begin position="257"/>
        <end position="304"/>
    </location>
</feature>
<feature type="transmembrane region" description="Helical" evidence="1">
    <location>
        <begin position="140"/>
        <end position="169"/>
    </location>
</feature>
<dbReference type="AlphaFoldDB" id="A0A542ZD30"/>
<dbReference type="NCBIfam" id="NF005165">
    <property type="entry name" value="PRK06638.1-5"/>
    <property type="match status" value="1"/>
</dbReference>
<keyword evidence="1" id="KW-0812">Transmembrane</keyword>
<evidence type="ECO:0000256" key="1">
    <source>
        <dbReference type="RuleBase" id="RU004429"/>
    </source>
</evidence>
<dbReference type="GO" id="GO:0048038">
    <property type="term" value="F:quinone binding"/>
    <property type="evidence" value="ECO:0007669"/>
    <property type="project" value="UniProtKB-UniRule"/>
</dbReference>
<dbReference type="GO" id="GO:0008137">
    <property type="term" value="F:NADH dehydrogenase (ubiquinone) activity"/>
    <property type="evidence" value="ECO:0007669"/>
    <property type="project" value="UniProtKB-UniRule"/>
</dbReference>
<keyword evidence="1" id="KW-1003">Cell membrane</keyword>
<evidence type="ECO:0000313" key="4">
    <source>
        <dbReference type="Proteomes" id="UP000316196"/>
    </source>
</evidence>
<feature type="transmembrane region" description="Helical" evidence="1">
    <location>
        <begin position="37"/>
        <end position="53"/>
    </location>
</feature>
<name>A0A542ZD30_9ACTN</name>
<keyword evidence="1" id="KW-0520">NAD</keyword>
<gene>
    <name evidence="3" type="ORF">FB460_2099</name>
</gene>
<comment type="catalytic activity">
    <reaction evidence="1">
        <text>a quinone + NADH + 5 H(+)(in) = a quinol + NAD(+) + 4 H(+)(out)</text>
        <dbReference type="Rhea" id="RHEA:57888"/>
        <dbReference type="ChEBI" id="CHEBI:15378"/>
        <dbReference type="ChEBI" id="CHEBI:24646"/>
        <dbReference type="ChEBI" id="CHEBI:57540"/>
        <dbReference type="ChEBI" id="CHEBI:57945"/>
        <dbReference type="ChEBI" id="CHEBI:132124"/>
    </reaction>
</comment>
<keyword evidence="4" id="KW-1185">Reference proteome</keyword>
<reference evidence="3 4" key="1">
    <citation type="submission" date="2019-06" db="EMBL/GenBank/DDBJ databases">
        <title>Sequencing the genomes of 1000 actinobacteria strains.</title>
        <authorList>
            <person name="Klenk H.-P."/>
        </authorList>
    </citation>
    <scope>NUCLEOTIDE SEQUENCE [LARGE SCALE GENOMIC DNA]</scope>
    <source>
        <strain evidence="3 4">DSM 8251</strain>
    </source>
</reference>
<feature type="transmembrane region" description="Helical" evidence="1">
    <location>
        <begin position="99"/>
        <end position="120"/>
    </location>
</feature>
<feature type="transmembrane region" description="Helical" evidence="1">
    <location>
        <begin position="12"/>
        <end position="30"/>
    </location>
</feature>
<feature type="compositionally biased region" description="Basic and acidic residues" evidence="2">
    <location>
        <begin position="291"/>
        <end position="304"/>
    </location>
</feature>
<proteinExistence type="inferred from homology"/>
<dbReference type="PANTHER" id="PTHR33269:SF19">
    <property type="entry name" value="NADH-QUINONE OXIDOREDUCTASE SUBUNIT J"/>
    <property type="match status" value="1"/>
</dbReference>
<keyword evidence="1" id="KW-0874">Quinone</keyword>